<dbReference type="PANTHER" id="PTHR43034:SF2">
    <property type="entry name" value="ION-TRANSLOCATING OXIDOREDUCTASE COMPLEX SUBUNIT C"/>
    <property type="match status" value="1"/>
</dbReference>
<comment type="similarity">
    <text evidence="8">Belongs to the 4Fe4S bacterial-type ferredoxin family. RnfC subfamily.</text>
</comment>
<evidence type="ECO:0000256" key="6">
    <source>
        <dbReference type="ARBA" id="ARBA00023004"/>
    </source>
</evidence>
<keyword evidence="1 8" id="KW-0813">Transport</keyword>
<feature type="domain" description="4Fe-4S ferredoxin-type" evidence="9">
    <location>
        <begin position="397"/>
        <end position="427"/>
    </location>
</feature>
<keyword evidence="7 8" id="KW-0411">Iron-sulfur</keyword>
<dbReference type="NCBIfam" id="TIGR01945">
    <property type="entry name" value="rnfC"/>
    <property type="match status" value="1"/>
</dbReference>
<keyword evidence="8" id="KW-1003">Cell membrane</keyword>
<dbReference type="PROSITE" id="PS00198">
    <property type="entry name" value="4FE4S_FER_1"/>
    <property type="match status" value="2"/>
</dbReference>
<dbReference type="NCBIfam" id="NF003454">
    <property type="entry name" value="PRK05035.1"/>
    <property type="match status" value="1"/>
</dbReference>
<evidence type="ECO:0000256" key="1">
    <source>
        <dbReference type="ARBA" id="ARBA00022448"/>
    </source>
</evidence>
<dbReference type="SUPFAM" id="SSF46548">
    <property type="entry name" value="alpha-helical ferredoxin"/>
    <property type="match status" value="1"/>
</dbReference>
<comment type="subcellular location">
    <subcellularLocation>
        <location evidence="8">Cell membrane</location>
        <topology evidence="8">Peripheral membrane protein</topology>
    </subcellularLocation>
</comment>
<dbReference type="HAMAP" id="MF_00461">
    <property type="entry name" value="RsxC_RnfC"/>
    <property type="match status" value="1"/>
</dbReference>
<dbReference type="InterPro" id="IPR011538">
    <property type="entry name" value="Nuo51_FMN-bd"/>
</dbReference>
<dbReference type="InterPro" id="IPR037225">
    <property type="entry name" value="Nuo51_FMN-bd_sf"/>
</dbReference>
<organism evidence="10 11">
    <name type="scientific">Marinifilum caeruleilacunae</name>
    <dbReference type="NCBI Taxonomy" id="2499076"/>
    <lineage>
        <taxon>Bacteria</taxon>
        <taxon>Pseudomonadati</taxon>
        <taxon>Bacteroidota</taxon>
        <taxon>Bacteroidia</taxon>
        <taxon>Marinilabiliales</taxon>
        <taxon>Marinifilaceae</taxon>
    </lineage>
</organism>
<keyword evidence="6 8" id="KW-0408">Iron</keyword>
<dbReference type="EC" id="7.-.-.-" evidence="8"/>
<keyword evidence="2 8" id="KW-0004">4Fe-4S</keyword>
<evidence type="ECO:0000313" key="10">
    <source>
        <dbReference type="EMBL" id="NOU59418.1"/>
    </source>
</evidence>
<keyword evidence="4 8" id="KW-0677">Repeat</keyword>
<keyword evidence="11" id="KW-1185">Reference proteome</keyword>
<keyword evidence="8" id="KW-0472">Membrane</keyword>
<reference evidence="10 11" key="1">
    <citation type="submission" date="2018-12" db="EMBL/GenBank/DDBJ databases">
        <title>Marinifilum JC070 sp. nov., a marine bacterium isolated from Yongle Blue Hole in the South China Sea.</title>
        <authorList>
            <person name="Fu T."/>
        </authorList>
    </citation>
    <scope>NUCLEOTIDE SEQUENCE [LARGE SCALE GENOMIC DNA]</scope>
    <source>
        <strain evidence="10 11">JC070</strain>
    </source>
</reference>
<dbReference type="PROSITE" id="PS51379">
    <property type="entry name" value="4FE4S_FER_2"/>
    <property type="match status" value="2"/>
</dbReference>
<proteinExistence type="inferred from homology"/>
<evidence type="ECO:0000256" key="7">
    <source>
        <dbReference type="ARBA" id="ARBA00023014"/>
    </source>
</evidence>
<dbReference type="InterPro" id="IPR010208">
    <property type="entry name" value="Ion_transpt_RnfC/RsxC"/>
</dbReference>
<dbReference type="InterPro" id="IPR017896">
    <property type="entry name" value="4Fe4S_Fe-S-bd"/>
</dbReference>
<comment type="function">
    <text evidence="8">Part of a membrane-bound complex that couples electron transfer with translocation of ions across the membrane.</text>
</comment>
<evidence type="ECO:0000256" key="2">
    <source>
        <dbReference type="ARBA" id="ARBA00022485"/>
    </source>
</evidence>
<name>A0ABX1WTK4_9BACT</name>
<dbReference type="Pfam" id="PF01512">
    <property type="entry name" value="Complex1_51K"/>
    <property type="match status" value="1"/>
</dbReference>
<dbReference type="Pfam" id="PF10531">
    <property type="entry name" value="SLBB"/>
    <property type="match status" value="1"/>
</dbReference>
<evidence type="ECO:0000256" key="5">
    <source>
        <dbReference type="ARBA" id="ARBA00022982"/>
    </source>
</evidence>
<dbReference type="Gene3D" id="3.40.50.11540">
    <property type="entry name" value="NADH-ubiquinone oxidoreductase 51kDa subunit"/>
    <property type="match status" value="1"/>
</dbReference>
<dbReference type="Pfam" id="PF13237">
    <property type="entry name" value="Fer4_10"/>
    <property type="match status" value="1"/>
</dbReference>
<dbReference type="SUPFAM" id="SSF142019">
    <property type="entry name" value="Nqo1 FMN-binding domain-like"/>
    <property type="match status" value="1"/>
</dbReference>
<comment type="subunit">
    <text evidence="8">The complex is composed of six subunits: RnfA, RnfB, RnfC, RnfD, RnfE and RnfG.</text>
</comment>
<dbReference type="InterPro" id="IPR026902">
    <property type="entry name" value="RnfC_N"/>
</dbReference>
<dbReference type="Proteomes" id="UP000732105">
    <property type="component" value="Unassembled WGS sequence"/>
</dbReference>
<evidence type="ECO:0000256" key="4">
    <source>
        <dbReference type="ARBA" id="ARBA00022737"/>
    </source>
</evidence>
<dbReference type="PANTHER" id="PTHR43034">
    <property type="entry name" value="ION-TRANSLOCATING OXIDOREDUCTASE COMPLEX SUBUNIT C"/>
    <property type="match status" value="1"/>
</dbReference>
<gene>
    <name evidence="10" type="primary">rsxC</name>
    <name evidence="8" type="synonym">rnfC</name>
    <name evidence="10" type="ORF">ELS83_06285</name>
</gene>
<comment type="caution">
    <text evidence="10">The sequence shown here is derived from an EMBL/GenBank/DDBJ whole genome shotgun (WGS) entry which is preliminary data.</text>
</comment>
<evidence type="ECO:0000256" key="8">
    <source>
        <dbReference type="HAMAP-Rule" id="MF_00461"/>
    </source>
</evidence>
<feature type="binding site" evidence="8">
    <location>
        <position position="410"/>
    </location>
    <ligand>
        <name>[4Fe-4S] cluster</name>
        <dbReference type="ChEBI" id="CHEBI:49883"/>
        <label>2</label>
    </ligand>
</feature>
<feature type="binding site" evidence="8">
    <location>
        <position position="413"/>
    </location>
    <ligand>
        <name>[4Fe-4S] cluster</name>
        <dbReference type="ChEBI" id="CHEBI:49883"/>
        <label>2</label>
    </ligand>
</feature>
<feature type="binding site" evidence="8">
    <location>
        <position position="371"/>
    </location>
    <ligand>
        <name>[4Fe-4S] cluster</name>
        <dbReference type="ChEBI" id="CHEBI:49883"/>
        <label>1</label>
    </ligand>
</feature>
<evidence type="ECO:0000256" key="3">
    <source>
        <dbReference type="ARBA" id="ARBA00022723"/>
    </source>
</evidence>
<dbReference type="Gene3D" id="3.30.70.20">
    <property type="match status" value="1"/>
</dbReference>
<evidence type="ECO:0000259" key="9">
    <source>
        <dbReference type="PROSITE" id="PS51379"/>
    </source>
</evidence>
<dbReference type="EMBL" id="RZNH01000007">
    <property type="protein sequence ID" value="NOU59418.1"/>
    <property type="molecule type" value="Genomic_DNA"/>
</dbReference>
<keyword evidence="8" id="KW-1278">Translocase</keyword>
<feature type="domain" description="4Fe-4S ferredoxin-type" evidence="9">
    <location>
        <begin position="358"/>
        <end position="381"/>
    </location>
</feature>
<feature type="binding site" evidence="8">
    <location>
        <position position="407"/>
    </location>
    <ligand>
        <name>[4Fe-4S] cluster</name>
        <dbReference type="ChEBI" id="CHEBI:49883"/>
        <label>2</label>
    </ligand>
</feature>
<evidence type="ECO:0000313" key="11">
    <source>
        <dbReference type="Proteomes" id="UP000732105"/>
    </source>
</evidence>
<feature type="binding site" evidence="8">
    <location>
        <position position="417"/>
    </location>
    <ligand>
        <name>[4Fe-4S] cluster</name>
        <dbReference type="ChEBI" id="CHEBI:49883"/>
        <label>1</label>
    </ligand>
</feature>
<feature type="binding site" evidence="8">
    <location>
        <position position="378"/>
    </location>
    <ligand>
        <name>[4Fe-4S] cluster</name>
        <dbReference type="ChEBI" id="CHEBI:49883"/>
        <label>2</label>
    </ligand>
</feature>
<dbReference type="InterPro" id="IPR019554">
    <property type="entry name" value="Soluble_ligand-bd"/>
</dbReference>
<accession>A0ABX1WTK4</accession>
<keyword evidence="3 8" id="KW-0479">Metal-binding</keyword>
<keyword evidence="5 8" id="KW-0249">Electron transport</keyword>
<feature type="binding site" evidence="8">
    <location>
        <position position="368"/>
    </location>
    <ligand>
        <name>[4Fe-4S] cluster</name>
        <dbReference type="ChEBI" id="CHEBI:49883"/>
        <label>1</label>
    </ligand>
</feature>
<protein>
    <recommendedName>
        <fullName evidence="8">Ion-translocating oxidoreductase complex subunit C</fullName>
        <ecNumber evidence="8">7.-.-.-</ecNumber>
    </recommendedName>
    <alternativeName>
        <fullName evidence="8">Rnf electron transport complex subunit C</fullName>
    </alternativeName>
</protein>
<dbReference type="InterPro" id="IPR017900">
    <property type="entry name" value="4Fe4S_Fe_S_CS"/>
</dbReference>
<dbReference type="RefSeq" id="WP_171594697.1">
    <property type="nucleotide sequence ID" value="NZ_RZNH01000007.1"/>
</dbReference>
<feature type="binding site" evidence="8">
    <location>
        <position position="374"/>
    </location>
    <ligand>
        <name>[4Fe-4S] cluster</name>
        <dbReference type="ChEBI" id="CHEBI:49883"/>
        <label>1</label>
    </ligand>
</feature>
<dbReference type="Pfam" id="PF13375">
    <property type="entry name" value="RnfC_N"/>
    <property type="match status" value="1"/>
</dbReference>
<sequence length="442" mass="47412">MLKTFSIGGIHPAENKLSADSAIQALPIPQMVSIPISQHIGAPATPVVKKNDEVKVGQLIAKSSGFVSANIHSSVSGKVFKVDDIMDASGFRRTSIIIKVEGDEWLEHIDRSEKLLTEISASKEEIIKRVGDAGIVGLGGATFPAHVKLSVPPGKTAEVLIINAVECEPYLTSDHRIMLEKGDEVLVGTQILMKALEVNKAIIGIENNKPDAIAHLTKLATNYEGIEICPLKTQYPQGGEKQLISATIKREVPSGALPIEVGAVVQNVGTAYAVYEAIQKNKPLIERVATITGKSLKNPSNWMFRIGTPVKDIIEAAGGMPEDTGKIVGGGPMMGKALSSVDVPLTKGSSGLLLLPREETARKATKACIRCGKCVSVCPMGLEPYLLMVCADQKNYERLEKDAVMDCIECGSCSYTCPAHRPLLDYIRLGKGKVGQIMRARK</sequence>
<comment type="cofactor">
    <cofactor evidence="8">
        <name>[4Fe-4S] cluster</name>
        <dbReference type="ChEBI" id="CHEBI:49883"/>
    </cofactor>
    <text evidence="8">Binds 2 [4Fe-4S] clusters per subunit.</text>
</comment>